<comment type="similarity">
    <text evidence="4">Belongs to the class I-like SAM-binding methyltransferase superfamily.</text>
</comment>
<evidence type="ECO:0000259" key="5">
    <source>
        <dbReference type="Pfam" id="PF13649"/>
    </source>
</evidence>
<proteinExistence type="inferred from homology"/>
<dbReference type="InterPro" id="IPR041698">
    <property type="entry name" value="Methyltransf_25"/>
</dbReference>
<dbReference type="PANTHER" id="PTHR35897">
    <property type="entry name" value="METHYLTRANSFERASE AUSD"/>
    <property type="match status" value="1"/>
</dbReference>
<comment type="pathway">
    <text evidence="1">Secondary metabolite biosynthesis.</text>
</comment>
<keyword evidence="2" id="KW-0808">Transferase</keyword>
<dbReference type="CDD" id="cd02440">
    <property type="entry name" value="AdoMet_MTases"/>
    <property type="match status" value="1"/>
</dbReference>
<dbReference type="SUPFAM" id="SSF53335">
    <property type="entry name" value="S-adenosyl-L-methionine-dependent methyltransferases"/>
    <property type="match status" value="1"/>
</dbReference>
<evidence type="ECO:0000256" key="2">
    <source>
        <dbReference type="ARBA" id="ARBA00022679"/>
    </source>
</evidence>
<feature type="domain" description="Methyltransferase" evidence="5">
    <location>
        <begin position="108"/>
        <end position="208"/>
    </location>
</feature>
<dbReference type="Pfam" id="PF13649">
    <property type="entry name" value="Methyltransf_25"/>
    <property type="match status" value="1"/>
</dbReference>
<organism evidence="6 7">
    <name type="scientific">Apodospora peruviana</name>
    <dbReference type="NCBI Taxonomy" id="516989"/>
    <lineage>
        <taxon>Eukaryota</taxon>
        <taxon>Fungi</taxon>
        <taxon>Dikarya</taxon>
        <taxon>Ascomycota</taxon>
        <taxon>Pezizomycotina</taxon>
        <taxon>Sordariomycetes</taxon>
        <taxon>Sordariomycetidae</taxon>
        <taxon>Sordariales</taxon>
        <taxon>Lasiosphaeriaceae</taxon>
        <taxon>Apodospora</taxon>
    </lineage>
</organism>
<reference evidence="6" key="2">
    <citation type="submission" date="2023-06" db="EMBL/GenBank/DDBJ databases">
        <authorList>
            <consortium name="Lawrence Berkeley National Laboratory"/>
            <person name="Haridas S."/>
            <person name="Hensen N."/>
            <person name="Bonometti L."/>
            <person name="Westerberg I."/>
            <person name="Brannstrom I.O."/>
            <person name="Guillou S."/>
            <person name="Cros-Aarteil S."/>
            <person name="Calhoun S."/>
            <person name="Kuo A."/>
            <person name="Mondo S."/>
            <person name="Pangilinan J."/>
            <person name="Riley R."/>
            <person name="Labutti K."/>
            <person name="Andreopoulos B."/>
            <person name="Lipzen A."/>
            <person name="Chen C."/>
            <person name="Yanf M."/>
            <person name="Daum C."/>
            <person name="Ng V."/>
            <person name="Clum A."/>
            <person name="Steindorff A."/>
            <person name="Ohm R."/>
            <person name="Martin F."/>
            <person name="Silar P."/>
            <person name="Natvig D."/>
            <person name="Lalanne C."/>
            <person name="Gautier V."/>
            <person name="Ament-Velasquez S.L."/>
            <person name="Kruys A."/>
            <person name="Hutchinson M.I."/>
            <person name="Powell A.J."/>
            <person name="Barry K."/>
            <person name="Miller A.N."/>
            <person name="Grigoriev I.V."/>
            <person name="Debuchy R."/>
            <person name="Gladieux P."/>
            <person name="Thoren M.H."/>
            <person name="Johannesson H."/>
        </authorList>
    </citation>
    <scope>NUCLEOTIDE SEQUENCE</scope>
    <source>
        <strain evidence="6">CBS 118394</strain>
    </source>
</reference>
<sequence length="291" mass="33008">MPSSTVQSLAQSKDTQLYRFEYKTDKDVPYWADTLTIPWPIRQLLIKYSGIPAEDVEKELLALRAGAWETFPFPCIGNFDFLGLALSLRNLLYPRLLSRLQPGGARFLDVGCCLGQDIRKLVFDGAPAENLVGLELRQGYINLGYDLFRDRSKLGAKMLQGDFVNDSLDDKEIWGRFDIVNFSMVLHVFSWEDQVRLLERGIKALKPNTSGTSIIGLACGSLDGKIEDWGGQVPAHNEESFVRLVKEVEERTGTRWEVDVELDTFFDVGDPKHAFLGPEFRRVVFELTRLP</sequence>
<dbReference type="Gene3D" id="3.40.50.150">
    <property type="entry name" value="Vaccinia Virus protein VP39"/>
    <property type="match status" value="1"/>
</dbReference>
<accession>A0AAE0MAY6</accession>
<name>A0AAE0MAY6_9PEZI</name>
<evidence type="ECO:0000256" key="4">
    <source>
        <dbReference type="ARBA" id="ARBA00038314"/>
    </source>
</evidence>
<dbReference type="InterPro" id="IPR029063">
    <property type="entry name" value="SAM-dependent_MTases_sf"/>
</dbReference>
<comment type="caution">
    <text evidence="6">The sequence shown here is derived from an EMBL/GenBank/DDBJ whole genome shotgun (WGS) entry which is preliminary data.</text>
</comment>
<keyword evidence="7" id="KW-1185">Reference proteome</keyword>
<evidence type="ECO:0000313" key="6">
    <source>
        <dbReference type="EMBL" id="KAK3325921.1"/>
    </source>
</evidence>
<dbReference type="AlphaFoldDB" id="A0AAE0MAY6"/>
<dbReference type="PANTHER" id="PTHR35897:SF1">
    <property type="entry name" value="METHYLTRANSFERASE AUSD"/>
    <property type="match status" value="1"/>
</dbReference>
<dbReference type="Proteomes" id="UP001283341">
    <property type="component" value="Unassembled WGS sequence"/>
</dbReference>
<dbReference type="InterPro" id="IPR051654">
    <property type="entry name" value="Meroterpenoid_MTases"/>
</dbReference>
<evidence type="ECO:0000256" key="3">
    <source>
        <dbReference type="ARBA" id="ARBA00022691"/>
    </source>
</evidence>
<dbReference type="GO" id="GO:0016740">
    <property type="term" value="F:transferase activity"/>
    <property type="evidence" value="ECO:0007669"/>
    <property type="project" value="UniProtKB-KW"/>
</dbReference>
<protein>
    <recommendedName>
        <fullName evidence="5">Methyltransferase domain-containing protein</fullName>
    </recommendedName>
</protein>
<gene>
    <name evidence="6" type="ORF">B0H66DRAFT_616655</name>
</gene>
<reference evidence="6" key="1">
    <citation type="journal article" date="2023" name="Mol. Phylogenet. Evol.">
        <title>Genome-scale phylogeny and comparative genomics of the fungal order Sordariales.</title>
        <authorList>
            <person name="Hensen N."/>
            <person name="Bonometti L."/>
            <person name="Westerberg I."/>
            <person name="Brannstrom I.O."/>
            <person name="Guillou S."/>
            <person name="Cros-Aarteil S."/>
            <person name="Calhoun S."/>
            <person name="Haridas S."/>
            <person name="Kuo A."/>
            <person name="Mondo S."/>
            <person name="Pangilinan J."/>
            <person name="Riley R."/>
            <person name="LaButti K."/>
            <person name="Andreopoulos B."/>
            <person name="Lipzen A."/>
            <person name="Chen C."/>
            <person name="Yan M."/>
            <person name="Daum C."/>
            <person name="Ng V."/>
            <person name="Clum A."/>
            <person name="Steindorff A."/>
            <person name="Ohm R.A."/>
            <person name="Martin F."/>
            <person name="Silar P."/>
            <person name="Natvig D.O."/>
            <person name="Lalanne C."/>
            <person name="Gautier V."/>
            <person name="Ament-Velasquez S.L."/>
            <person name="Kruys A."/>
            <person name="Hutchinson M.I."/>
            <person name="Powell A.J."/>
            <person name="Barry K."/>
            <person name="Miller A.N."/>
            <person name="Grigoriev I.V."/>
            <person name="Debuchy R."/>
            <person name="Gladieux P."/>
            <person name="Hiltunen Thoren M."/>
            <person name="Johannesson H."/>
        </authorList>
    </citation>
    <scope>NUCLEOTIDE SEQUENCE</scope>
    <source>
        <strain evidence="6">CBS 118394</strain>
    </source>
</reference>
<keyword evidence="3" id="KW-0949">S-adenosyl-L-methionine</keyword>
<dbReference type="EMBL" id="JAUEDM010000002">
    <property type="protein sequence ID" value="KAK3325921.1"/>
    <property type="molecule type" value="Genomic_DNA"/>
</dbReference>
<evidence type="ECO:0000313" key="7">
    <source>
        <dbReference type="Proteomes" id="UP001283341"/>
    </source>
</evidence>
<evidence type="ECO:0000256" key="1">
    <source>
        <dbReference type="ARBA" id="ARBA00005179"/>
    </source>
</evidence>